<evidence type="ECO:0000313" key="3">
    <source>
        <dbReference type="Proteomes" id="UP000287866"/>
    </source>
</evidence>
<feature type="transmembrane region" description="Helical" evidence="1">
    <location>
        <begin position="31"/>
        <end position="51"/>
    </location>
</feature>
<evidence type="ECO:0000313" key="2">
    <source>
        <dbReference type="EMBL" id="NHA67285.1"/>
    </source>
</evidence>
<gene>
    <name evidence="2" type="ORF">EPD83_004320</name>
</gene>
<keyword evidence="1" id="KW-0812">Transmembrane</keyword>
<dbReference type="AlphaFoldDB" id="A0A8T6R3B5"/>
<keyword evidence="1" id="KW-0472">Membrane</keyword>
<keyword evidence="1" id="KW-1133">Transmembrane helix</keyword>
<organism evidence="2 3">
    <name type="scientific">Phycicoccus flavus</name>
    <dbReference type="NCBI Taxonomy" id="2502783"/>
    <lineage>
        <taxon>Bacteria</taxon>
        <taxon>Bacillati</taxon>
        <taxon>Actinomycetota</taxon>
        <taxon>Actinomycetes</taxon>
        <taxon>Micrococcales</taxon>
        <taxon>Intrasporangiaceae</taxon>
        <taxon>Phycicoccus</taxon>
    </lineage>
</organism>
<feature type="transmembrane region" description="Helical" evidence="1">
    <location>
        <begin position="9"/>
        <end position="25"/>
    </location>
</feature>
<keyword evidence="3" id="KW-1185">Reference proteome</keyword>
<dbReference type="Proteomes" id="UP000287866">
    <property type="component" value="Unassembled WGS sequence"/>
</dbReference>
<evidence type="ECO:0000256" key="1">
    <source>
        <dbReference type="SAM" id="Phobius"/>
    </source>
</evidence>
<reference evidence="2" key="1">
    <citation type="submission" date="2020-03" db="EMBL/GenBank/DDBJ databases">
        <title>Phycicoccus flavus sp. nov., a novel endophytic actinobacterium isolated from branch of Kandelia candel.</title>
        <authorList>
            <person name="Tuo L."/>
        </authorList>
    </citation>
    <scope>NUCLEOTIDE SEQUENCE</scope>
    <source>
        <strain evidence="2">CMS6Z-2</strain>
    </source>
</reference>
<dbReference type="RefSeq" id="WP_164896580.1">
    <property type="nucleotide sequence ID" value="NZ_SAYU02000009.1"/>
</dbReference>
<accession>A0A8T6R3B5</accession>
<dbReference type="EMBL" id="SAYU02000009">
    <property type="protein sequence ID" value="NHA67285.1"/>
    <property type="molecule type" value="Genomic_DNA"/>
</dbReference>
<comment type="caution">
    <text evidence="2">The sequence shown here is derived from an EMBL/GenBank/DDBJ whole genome shotgun (WGS) entry which is preliminary data.</text>
</comment>
<sequence length="149" mass="15549">MADLRPRRTLALAGAVALVVVLTVLRGPVILLAAGTVGIVVGAVLVLLPLLRADPVDWDWRPDLEHDLPPEPGIAELHRTLAPTPRDTGAPARLHALVTVLAADRSPHGVGGDGPLATYLAAPPRPLGLPEVERVVADLEALPAPTEET</sequence>
<name>A0A8T6R3B5_9MICO</name>
<proteinExistence type="predicted"/>
<protein>
    <submittedName>
        <fullName evidence="2">Uncharacterized protein</fullName>
    </submittedName>
</protein>